<evidence type="ECO:0000313" key="7">
    <source>
        <dbReference type="EMBL" id="AVK08726.1"/>
    </source>
</evidence>
<name>A0A2R3J3M1_9PSED</name>
<dbReference type="Proteomes" id="UP000238390">
    <property type="component" value="Chromosome"/>
</dbReference>
<proteinExistence type="inferred from homology"/>
<dbReference type="SUPFAM" id="SSF49401">
    <property type="entry name" value="Bacterial adhesins"/>
    <property type="match status" value="1"/>
</dbReference>
<evidence type="ECO:0000259" key="5">
    <source>
        <dbReference type="Pfam" id="PF00419"/>
    </source>
</evidence>
<keyword evidence="3" id="KW-0732">Signal</keyword>
<feature type="domain" description="MrkD-like receptor binding" evidence="6">
    <location>
        <begin position="58"/>
        <end position="158"/>
    </location>
</feature>
<comment type="similarity">
    <text evidence="2">Belongs to the fimbrial protein family.</text>
</comment>
<organism evidence="7 8">
    <name type="scientific">Pseudomonas paraeruginosa</name>
    <dbReference type="NCBI Taxonomy" id="2994495"/>
    <lineage>
        <taxon>Bacteria</taxon>
        <taxon>Pseudomonadati</taxon>
        <taxon>Pseudomonadota</taxon>
        <taxon>Gammaproteobacteria</taxon>
        <taxon>Pseudomonadales</taxon>
        <taxon>Pseudomonadaceae</taxon>
        <taxon>Pseudomonas</taxon>
    </lineage>
</organism>
<dbReference type="InterPro" id="IPR008966">
    <property type="entry name" value="Adhesion_dom_sf"/>
</dbReference>
<dbReference type="InterPro" id="IPR050263">
    <property type="entry name" value="Bact_Fimbrial_Adh_Pro"/>
</dbReference>
<keyword evidence="8" id="KW-1185">Reference proteome</keyword>
<evidence type="ECO:0000313" key="8">
    <source>
        <dbReference type="Proteomes" id="UP000238390"/>
    </source>
</evidence>
<dbReference type="Gene3D" id="2.60.40.3310">
    <property type="match status" value="1"/>
</dbReference>
<feature type="domain" description="Fimbrial-type adhesion" evidence="5">
    <location>
        <begin position="185"/>
        <end position="329"/>
    </location>
</feature>
<comment type="subcellular location">
    <subcellularLocation>
        <location evidence="1">Fimbrium</location>
    </subcellularLocation>
</comment>
<gene>
    <name evidence="7" type="ORF">CSB93_0910</name>
</gene>
<dbReference type="AlphaFoldDB" id="A0A2R3J3M1"/>
<dbReference type="PROSITE" id="PS51257">
    <property type="entry name" value="PROKAR_LIPOPROTEIN"/>
    <property type="match status" value="1"/>
</dbReference>
<keyword evidence="4" id="KW-0281">Fimbrium</keyword>
<sequence>MCRKAIIGVYRHGWYAFFLMFMANLAWTNAFAACSPNIDRGLNASFTLPAQINLKGAAIGDELATFTYPLSTAGGSHYCTSEELWQISLNGLEASTQPKVYRTNIKGIGIRVGLSLDASGAFWSPPFSWRTLAGYAPKEVKISLVRIDIGVASGKLATPFNVTLSGGGLTYTIRPTNSSTHINNEVLFAGCTSVNSVTNVPMGLQTIDNLQAGKAENRPFNFDIRCEGLNPNTSVPVKVYFEGNSSADGLLALSGSGQPSVASGVGIALVSDKGVKLPFAKARSIRIEHHRSEAEGEIYRFSGIASYVRLADEIKPGKADASMTYVIDYN</sequence>
<dbReference type="GO" id="GO:0009289">
    <property type="term" value="C:pilus"/>
    <property type="evidence" value="ECO:0007669"/>
    <property type="project" value="UniProtKB-SubCell"/>
</dbReference>
<dbReference type="PANTHER" id="PTHR33420:SF3">
    <property type="entry name" value="FIMBRIAL SUBUNIT ELFA"/>
    <property type="match status" value="1"/>
</dbReference>
<evidence type="ECO:0000256" key="4">
    <source>
        <dbReference type="ARBA" id="ARBA00023263"/>
    </source>
</evidence>
<evidence type="ECO:0000256" key="2">
    <source>
        <dbReference type="ARBA" id="ARBA00006671"/>
    </source>
</evidence>
<dbReference type="Gene3D" id="2.60.40.1090">
    <property type="entry name" value="Fimbrial-type adhesion domain"/>
    <property type="match status" value="1"/>
</dbReference>
<dbReference type="EMBL" id="CP027169">
    <property type="protein sequence ID" value="AVK08726.1"/>
    <property type="molecule type" value="Genomic_DNA"/>
</dbReference>
<dbReference type="GO" id="GO:0043709">
    <property type="term" value="P:cell adhesion involved in single-species biofilm formation"/>
    <property type="evidence" value="ECO:0007669"/>
    <property type="project" value="TreeGrafter"/>
</dbReference>
<evidence type="ECO:0000259" key="6">
    <source>
        <dbReference type="Pfam" id="PF22003"/>
    </source>
</evidence>
<dbReference type="InterPro" id="IPR054160">
    <property type="entry name" value="MrkD_recept-bd"/>
</dbReference>
<dbReference type="InterPro" id="IPR000259">
    <property type="entry name" value="Adhesion_dom_fimbrial"/>
</dbReference>
<reference evidence="7 8" key="1">
    <citation type="submission" date="2018-02" db="EMBL/GenBank/DDBJ databases">
        <title>FDA/CDC Antimicrobial Resistant Isolate Bank Genome Sequencing.</title>
        <authorList>
            <person name="Benahmed F.H."/>
            <person name="Lutgring J.D."/>
            <person name="Yoo B."/>
            <person name="Machado M."/>
            <person name="Brown A."/>
            <person name="McAllister G."/>
            <person name="Perry A."/>
            <person name="Halpin A.L."/>
            <person name="Vavikolanu K."/>
            <person name="Ott S."/>
            <person name="Zhao X."/>
            <person name="Tallon L.J."/>
            <person name="Sadzewicz L."/>
            <person name="Aluvathingal J."/>
            <person name="Nadendla S."/>
            <person name="Voskania-kordi A."/>
            <person name="Simonyan V."/>
            <person name="Patel J."/>
            <person name="Shawar R.M."/>
        </authorList>
    </citation>
    <scope>NUCLEOTIDE SEQUENCE [LARGE SCALE GENOMIC DNA]</scope>
    <source>
        <strain evidence="7 8">AR_0356</strain>
    </source>
</reference>
<protein>
    <submittedName>
        <fullName evidence="7">Fimbrial family protein</fullName>
    </submittedName>
</protein>
<evidence type="ECO:0000256" key="1">
    <source>
        <dbReference type="ARBA" id="ARBA00004561"/>
    </source>
</evidence>
<evidence type="ECO:0000256" key="3">
    <source>
        <dbReference type="ARBA" id="ARBA00022729"/>
    </source>
</evidence>
<dbReference type="Pfam" id="PF22003">
    <property type="entry name" value="MrkDrd"/>
    <property type="match status" value="1"/>
</dbReference>
<dbReference type="InterPro" id="IPR036937">
    <property type="entry name" value="Adhesion_dom_fimbrial_sf"/>
</dbReference>
<dbReference type="PANTHER" id="PTHR33420">
    <property type="entry name" value="FIMBRIAL SUBUNIT ELFA-RELATED"/>
    <property type="match status" value="1"/>
</dbReference>
<dbReference type="Pfam" id="PF00419">
    <property type="entry name" value="Fimbrial"/>
    <property type="match status" value="1"/>
</dbReference>
<accession>A0A2R3J3M1</accession>